<gene>
    <name evidence="5" type="ORF">E6K81_07555</name>
</gene>
<name>A0A538U925_UNCEI</name>
<dbReference type="Gene3D" id="2.40.50.140">
    <property type="entry name" value="Nucleic acid-binding proteins"/>
    <property type="match status" value="1"/>
</dbReference>
<dbReference type="Pfam" id="PF00436">
    <property type="entry name" value="SSB"/>
    <property type="match status" value="1"/>
</dbReference>
<evidence type="ECO:0000256" key="1">
    <source>
        <dbReference type="ARBA" id="ARBA00023125"/>
    </source>
</evidence>
<dbReference type="GO" id="GO:0003697">
    <property type="term" value="F:single-stranded DNA binding"/>
    <property type="evidence" value="ECO:0007669"/>
    <property type="project" value="UniProtKB-UniRule"/>
</dbReference>
<sequence>MSGVNKVILIGNLGANPELRYTQGQQAVANLRLATTEKWTDKSGQKQESTEWHRVVVWGKQAEICGQYLTKGRQIYVEGSIRTRQWQDQQGQKRYTTEVVARNVQMLGGRGERPGGDTEATVPPDDTAIRDDFGGGPDDDIPF</sequence>
<dbReference type="InterPro" id="IPR000424">
    <property type="entry name" value="Primosome_PriB/ssb"/>
</dbReference>
<evidence type="ECO:0000256" key="4">
    <source>
        <dbReference type="SAM" id="MobiDB-lite"/>
    </source>
</evidence>
<feature type="short sequence motif" description="Important for interaction with partner proteins" evidence="2">
    <location>
        <begin position="138"/>
        <end position="143"/>
    </location>
</feature>
<dbReference type="NCBIfam" id="TIGR00621">
    <property type="entry name" value="ssb"/>
    <property type="match status" value="1"/>
</dbReference>
<evidence type="ECO:0000313" key="6">
    <source>
        <dbReference type="Proteomes" id="UP000319771"/>
    </source>
</evidence>
<dbReference type="AlphaFoldDB" id="A0A538U925"/>
<keyword evidence="2" id="KW-0234">DNA repair</keyword>
<dbReference type="GO" id="GO:0006310">
    <property type="term" value="P:DNA recombination"/>
    <property type="evidence" value="ECO:0007669"/>
    <property type="project" value="UniProtKB-UniRule"/>
</dbReference>
<comment type="subunit">
    <text evidence="2">Homotetramer.</text>
</comment>
<accession>A0A538U925</accession>
<proteinExistence type="inferred from homology"/>
<evidence type="ECO:0000313" key="5">
    <source>
        <dbReference type="EMBL" id="TMQ72394.1"/>
    </source>
</evidence>
<dbReference type="SUPFAM" id="SSF50249">
    <property type="entry name" value="Nucleic acid-binding proteins"/>
    <property type="match status" value="1"/>
</dbReference>
<comment type="caution">
    <text evidence="5">The sequence shown here is derived from an EMBL/GenBank/DDBJ whole genome shotgun (WGS) entry which is preliminary data.</text>
</comment>
<dbReference type="InterPro" id="IPR012340">
    <property type="entry name" value="NA-bd_OB-fold"/>
</dbReference>
<protein>
    <recommendedName>
        <fullName evidence="2 3">Single-stranded DNA-binding protein</fullName>
        <shortName evidence="2">SSB</shortName>
    </recommendedName>
</protein>
<dbReference type="PANTHER" id="PTHR10302">
    <property type="entry name" value="SINGLE-STRANDED DNA-BINDING PROTEIN"/>
    <property type="match status" value="1"/>
</dbReference>
<evidence type="ECO:0000256" key="2">
    <source>
        <dbReference type="HAMAP-Rule" id="MF_00984"/>
    </source>
</evidence>
<dbReference type="HAMAP" id="MF_00984">
    <property type="entry name" value="SSB"/>
    <property type="match status" value="1"/>
</dbReference>
<dbReference type="PROSITE" id="PS50935">
    <property type="entry name" value="SSB"/>
    <property type="match status" value="1"/>
</dbReference>
<keyword evidence="2" id="KW-0227">DNA damage</keyword>
<dbReference type="Proteomes" id="UP000319771">
    <property type="component" value="Unassembled WGS sequence"/>
</dbReference>
<organism evidence="5 6">
    <name type="scientific">Eiseniibacteriota bacterium</name>
    <dbReference type="NCBI Taxonomy" id="2212470"/>
    <lineage>
        <taxon>Bacteria</taxon>
        <taxon>Candidatus Eiseniibacteriota</taxon>
    </lineage>
</organism>
<dbReference type="GO" id="GO:0006260">
    <property type="term" value="P:DNA replication"/>
    <property type="evidence" value="ECO:0007669"/>
    <property type="project" value="UniProtKB-UniRule"/>
</dbReference>
<comment type="function">
    <text evidence="2">Plays an important role in DNA replication, recombination and repair. Binds to ssDNA and to an array of partner proteins to recruit them to their sites of action during DNA metabolism.</text>
</comment>
<dbReference type="PANTHER" id="PTHR10302:SF27">
    <property type="entry name" value="SINGLE-STRANDED DNA-BINDING PROTEIN"/>
    <property type="match status" value="1"/>
</dbReference>
<evidence type="ECO:0000256" key="3">
    <source>
        <dbReference type="RuleBase" id="RU000524"/>
    </source>
</evidence>
<keyword evidence="2" id="KW-0233">DNA recombination</keyword>
<dbReference type="EMBL" id="VBPB01000109">
    <property type="protein sequence ID" value="TMQ72394.1"/>
    <property type="molecule type" value="Genomic_DNA"/>
</dbReference>
<comment type="caution">
    <text evidence="2">Lacks conserved residue(s) required for the propagation of feature annotation.</text>
</comment>
<reference evidence="5 6" key="1">
    <citation type="journal article" date="2019" name="Nat. Microbiol.">
        <title>Mediterranean grassland soil C-N compound turnover is dependent on rainfall and depth, and is mediated by genomically divergent microorganisms.</title>
        <authorList>
            <person name="Diamond S."/>
            <person name="Andeer P.F."/>
            <person name="Li Z."/>
            <person name="Crits-Christoph A."/>
            <person name="Burstein D."/>
            <person name="Anantharaman K."/>
            <person name="Lane K.R."/>
            <person name="Thomas B.C."/>
            <person name="Pan C."/>
            <person name="Northen T.R."/>
            <person name="Banfield J.F."/>
        </authorList>
    </citation>
    <scope>NUCLEOTIDE SEQUENCE [LARGE SCALE GENOMIC DNA]</scope>
    <source>
        <strain evidence="5">WS_11</strain>
    </source>
</reference>
<dbReference type="CDD" id="cd04496">
    <property type="entry name" value="SSB_OBF"/>
    <property type="match status" value="1"/>
</dbReference>
<dbReference type="InterPro" id="IPR011344">
    <property type="entry name" value="ssDNA-bd"/>
</dbReference>
<feature type="region of interest" description="Disordered" evidence="4">
    <location>
        <begin position="106"/>
        <end position="143"/>
    </location>
</feature>
<dbReference type="GO" id="GO:0006281">
    <property type="term" value="P:DNA repair"/>
    <property type="evidence" value="ECO:0007669"/>
    <property type="project" value="UniProtKB-UniRule"/>
</dbReference>
<dbReference type="GO" id="GO:0009295">
    <property type="term" value="C:nucleoid"/>
    <property type="evidence" value="ECO:0007669"/>
    <property type="project" value="TreeGrafter"/>
</dbReference>
<keyword evidence="1 2" id="KW-0238">DNA-binding</keyword>
<keyword evidence="2" id="KW-0235">DNA replication</keyword>